<evidence type="ECO:0000256" key="1">
    <source>
        <dbReference type="SAM" id="Phobius"/>
    </source>
</evidence>
<dbReference type="Proteomes" id="UP000011705">
    <property type="component" value="Chromosome"/>
</dbReference>
<comment type="caution">
    <text evidence="2">The sequence shown here is derived from an EMBL/GenBank/DDBJ whole genome shotgun (WGS) entry which is preliminary data.</text>
</comment>
<dbReference type="RefSeq" id="WP_002669712.1">
    <property type="nucleotide sequence ID" value="NZ_CM001795.1"/>
</dbReference>
<dbReference type="InterPro" id="IPR053154">
    <property type="entry name" value="c-di-AMP_regulator"/>
</dbReference>
<organism evidence="2">
    <name type="scientific">Treponema denticola H-22</name>
    <dbReference type="NCBI Taxonomy" id="999432"/>
    <lineage>
        <taxon>Bacteria</taxon>
        <taxon>Pseudomonadati</taxon>
        <taxon>Spirochaetota</taxon>
        <taxon>Spirochaetia</taxon>
        <taxon>Spirochaetales</taxon>
        <taxon>Treponemataceae</taxon>
        <taxon>Treponema</taxon>
    </lineage>
</organism>
<keyword evidence="1" id="KW-0472">Membrane</keyword>
<dbReference type="HOGENOM" id="CLU_053150_0_0_12"/>
<gene>
    <name evidence="2" type="ORF">HMPREF9726_00633</name>
</gene>
<dbReference type="InterPro" id="IPR012505">
    <property type="entry name" value="YbbR"/>
</dbReference>
<accession>A0A0E2E7N6</accession>
<dbReference type="Gene3D" id="2.170.120.30">
    <property type="match status" value="2"/>
</dbReference>
<reference evidence="2" key="1">
    <citation type="submission" date="2012-01" db="EMBL/GenBank/DDBJ databases">
        <title>The Genome Sequence of Treponema denticola H-22.</title>
        <authorList>
            <consortium name="The Broad Institute Genome Sequencing Platform"/>
            <person name="Earl A."/>
            <person name="Ward D."/>
            <person name="Feldgarden M."/>
            <person name="Gevers D."/>
            <person name="Blanton J.M."/>
            <person name="Fenno C.J."/>
            <person name="Baranova O.V."/>
            <person name="Mathney J."/>
            <person name="Dewhirst F.E."/>
            <person name="Izard J."/>
            <person name="Young S.K."/>
            <person name="Zeng Q."/>
            <person name="Gargeya S."/>
            <person name="Fitzgerald M."/>
            <person name="Haas B."/>
            <person name="Abouelleil A."/>
            <person name="Alvarado L."/>
            <person name="Arachchi H.M."/>
            <person name="Berlin A."/>
            <person name="Chapman S.B."/>
            <person name="Gearin G."/>
            <person name="Goldberg J."/>
            <person name="Griggs A."/>
            <person name="Gujja S."/>
            <person name="Hansen M."/>
            <person name="Heiman D."/>
            <person name="Howarth C."/>
            <person name="Larimer J."/>
            <person name="Lui A."/>
            <person name="MacDonald P.J.P."/>
            <person name="McCowen C."/>
            <person name="Montmayeur A."/>
            <person name="Murphy C."/>
            <person name="Neiman D."/>
            <person name="Pearson M."/>
            <person name="Priest M."/>
            <person name="Roberts A."/>
            <person name="Saif S."/>
            <person name="Shea T."/>
            <person name="Sisk P."/>
            <person name="Stolte C."/>
            <person name="Sykes S."/>
            <person name="Wortman J."/>
            <person name="Nusbaum C."/>
            <person name="Birren B."/>
        </authorList>
    </citation>
    <scope>NUCLEOTIDE SEQUENCE [LARGE SCALE GENOMIC DNA]</scope>
    <source>
        <strain evidence="2">H-22</strain>
    </source>
</reference>
<dbReference type="EMBL" id="AGDV01000006">
    <property type="protein sequence ID" value="EMB34867.1"/>
    <property type="molecule type" value="Genomic_DNA"/>
</dbReference>
<dbReference type="Pfam" id="PF07949">
    <property type="entry name" value="YbbR"/>
    <property type="match status" value="2"/>
</dbReference>
<dbReference type="AlphaFoldDB" id="A0A0E2E7N6"/>
<dbReference type="SMR" id="A0A0E2E7N6"/>
<name>A0A0E2E7N6_TREDN</name>
<keyword evidence="1" id="KW-0812">Transmembrane</keyword>
<evidence type="ECO:0000313" key="2">
    <source>
        <dbReference type="EMBL" id="EMB34867.1"/>
    </source>
</evidence>
<feature type="transmembrane region" description="Helical" evidence="1">
    <location>
        <begin position="14"/>
        <end position="31"/>
    </location>
</feature>
<dbReference type="PANTHER" id="PTHR37804:SF1">
    <property type="entry name" value="CDAA REGULATORY PROTEIN CDAR"/>
    <property type="match status" value="1"/>
</dbReference>
<dbReference type="PATRIC" id="fig|999432.5.peg.661"/>
<dbReference type="Gene3D" id="2.170.120.40">
    <property type="entry name" value="YbbR-like domain"/>
    <property type="match status" value="1"/>
</dbReference>
<dbReference type="PANTHER" id="PTHR37804">
    <property type="entry name" value="CDAA REGULATORY PROTEIN CDAR"/>
    <property type="match status" value="1"/>
</dbReference>
<evidence type="ECO:0008006" key="3">
    <source>
        <dbReference type="Google" id="ProtNLM"/>
    </source>
</evidence>
<keyword evidence="1" id="KW-1133">Transmembrane helix</keyword>
<sequence length="319" mass="35364">MKIRKIFDRLAENWLAKVISFALAIVLVQLYKGSLLEKKYFYAPLVIENSGDLVPAVNIPRLVKVSVWGDSTVIAPIMEEHITAYMDLSAISSPGEYRIPIQAKLKGLASNISDFEVEVEPSDITLTLEESLSKRVNVRLNLGGVPAENYEVYERDVDPATVEIKGPHSVVSQIEEMLTNSVQIDNRKTGFSGYVEVFASNPLVSVIGTSRIAYSIKIREIVSLQTYEEIALYFENLNEKFEVVTDSVLGNITVKGTKSNIASWTLPENVLRVNCSNITKPGVYSLPVQAVIPGKLSLIDANPKNIQFEVKIKEAKTSE</sequence>
<proteinExistence type="predicted"/>
<dbReference type="GeneID" id="2740406"/>
<protein>
    <recommendedName>
        <fullName evidence="3">YbbR-like protein</fullName>
    </recommendedName>
</protein>